<dbReference type="PANTHER" id="PTHR30558">
    <property type="entry name" value="EXBD MEMBRANE COMPONENT OF PMF-DRIVEN MACROMOLECULE IMPORT SYSTEM"/>
    <property type="match status" value="1"/>
</dbReference>
<organism evidence="9 10">
    <name type="scientific">Pseudophaeobacter arcticus</name>
    <dbReference type="NCBI Taxonomy" id="385492"/>
    <lineage>
        <taxon>Bacteria</taxon>
        <taxon>Pseudomonadati</taxon>
        <taxon>Pseudomonadota</taxon>
        <taxon>Alphaproteobacteria</taxon>
        <taxon>Rhodobacterales</taxon>
        <taxon>Paracoccaceae</taxon>
        <taxon>Pseudophaeobacter</taxon>
    </lineage>
</organism>
<dbReference type="Gene3D" id="3.30.420.270">
    <property type="match status" value="1"/>
</dbReference>
<keyword evidence="6 8" id="KW-0472">Membrane</keyword>
<keyword evidence="10" id="KW-1185">Reference proteome</keyword>
<dbReference type="RefSeq" id="WP_353401697.1">
    <property type="nucleotide sequence ID" value="NZ_BAABWU010000016.1"/>
</dbReference>
<evidence type="ECO:0000256" key="5">
    <source>
        <dbReference type="ARBA" id="ARBA00022989"/>
    </source>
</evidence>
<keyword evidence="3" id="KW-1003">Cell membrane</keyword>
<keyword evidence="7" id="KW-0653">Protein transport</keyword>
<dbReference type="InterPro" id="IPR003400">
    <property type="entry name" value="ExbD"/>
</dbReference>
<sequence>MKLKRASRAPQSETIIALIDVVFFLLVFFMLIGRMDATAPFDVAPPQAQTGRDMPAGGVTLAISKQGNLALDGSTIAPAALAAALTEQLARDASLRLRINAHRDADLRHVLPYVSQAETLGIRDVILVVTPERAPQSGSHP</sequence>
<protein>
    <recommendedName>
        <fullName evidence="11">Biopolymer transport protein ExbD</fullName>
    </recommendedName>
</protein>
<dbReference type="PANTHER" id="PTHR30558:SF3">
    <property type="entry name" value="BIOPOLYMER TRANSPORT PROTEIN EXBD-RELATED"/>
    <property type="match status" value="1"/>
</dbReference>
<evidence type="ECO:0000256" key="4">
    <source>
        <dbReference type="ARBA" id="ARBA00022692"/>
    </source>
</evidence>
<comment type="subcellular location">
    <subcellularLocation>
        <location evidence="1">Cell membrane</location>
        <topology evidence="1">Single-pass membrane protein</topology>
    </subcellularLocation>
    <subcellularLocation>
        <location evidence="7">Cell membrane</location>
        <topology evidence="7">Single-pass type II membrane protein</topology>
    </subcellularLocation>
</comment>
<evidence type="ECO:0000256" key="2">
    <source>
        <dbReference type="ARBA" id="ARBA00005811"/>
    </source>
</evidence>
<comment type="similarity">
    <text evidence="2 7">Belongs to the ExbD/TolR family.</text>
</comment>
<evidence type="ECO:0000256" key="1">
    <source>
        <dbReference type="ARBA" id="ARBA00004162"/>
    </source>
</evidence>
<dbReference type="Proteomes" id="UP001441944">
    <property type="component" value="Unassembled WGS sequence"/>
</dbReference>
<evidence type="ECO:0000256" key="6">
    <source>
        <dbReference type="ARBA" id="ARBA00023136"/>
    </source>
</evidence>
<comment type="caution">
    <text evidence="9">The sequence shown here is derived from an EMBL/GenBank/DDBJ whole genome shotgun (WGS) entry which is preliminary data.</text>
</comment>
<reference evidence="9 10" key="1">
    <citation type="submission" date="2024-04" db="EMBL/GenBank/DDBJ databases">
        <title>Draft genome sequence of Pseudophaeobacter arcticus NBRC 116598.</title>
        <authorList>
            <person name="Miyakawa T."/>
            <person name="Kusuya Y."/>
            <person name="Miura T."/>
        </authorList>
    </citation>
    <scope>NUCLEOTIDE SEQUENCE [LARGE SCALE GENOMIC DNA]</scope>
    <source>
        <strain evidence="9 10">SU-CL00105</strain>
    </source>
</reference>
<evidence type="ECO:0000256" key="3">
    <source>
        <dbReference type="ARBA" id="ARBA00022475"/>
    </source>
</evidence>
<name>A0ABQ0APT7_9RHOB</name>
<dbReference type="EMBL" id="BAABWU010000016">
    <property type="protein sequence ID" value="GAA6197901.1"/>
    <property type="molecule type" value="Genomic_DNA"/>
</dbReference>
<evidence type="ECO:0000256" key="8">
    <source>
        <dbReference type="SAM" id="Phobius"/>
    </source>
</evidence>
<proteinExistence type="inferred from homology"/>
<evidence type="ECO:0008006" key="11">
    <source>
        <dbReference type="Google" id="ProtNLM"/>
    </source>
</evidence>
<evidence type="ECO:0000313" key="9">
    <source>
        <dbReference type="EMBL" id="GAA6197901.1"/>
    </source>
</evidence>
<keyword evidence="4 7" id="KW-0812">Transmembrane</keyword>
<gene>
    <name evidence="9" type="ORF">NBRC116598_33460</name>
</gene>
<keyword evidence="5 8" id="KW-1133">Transmembrane helix</keyword>
<keyword evidence="7" id="KW-0813">Transport</keyword>
<dbReference type="Pfam" id="PF02472">
    <property type="entry name" value="ExbD"/>
    <property type="match status" value="1"/>
</dbReference>
<feature type="transmembrane region" description="Helical" evidence="8">
    <location>
        <begin position="12"/>
        <end position="32"/>
    </location>
</feature>
<accession>A0ABQ0APT7</accession>
<evidence type="ECO:0000313" key="10">
    <source>
        <dbReference type="Proteomes" id="UP001441944"/>
    </source>
</evidence>
<evidence type="ECO:0000256" key="7">
    <source>
        <dbReference type="RuleBase" id="RU003879"/>
    </source>
</evidence>